<comment type="catalytic activity">
    <reaction evidence="6">
        <text>L-glutamate + NADP(+) + H2O = 2-oxoglutarate + NH4(+) + NADPH + H(+)</text>
        <dbReference type="Rhea" id="RHEA:11612"/>
        <dbReference type="ChEBI" id="CHEBI:15377"/>
        <dbReference type="ChEBI" id="CHEBI:15378"/>
        <dbReference type="ChEBI" id="CHEBI:16810"/>
        <dbReference type="ChEBI" id="CHEBI:28938"/>
        <dbReference type="ChEBI" id="CHEBI:29985"/>
        <dbReference type="ChEBI" id="CHEBI:57783"/>
        <dbReference type="ChEBI" id="CHEBI:58349"/>
        <dbReference type="EC" id="1.4.1.3"/>
    </reaction>
</comment>
<dbReference type="SUPFAM" id="SSF53223">
    <property type="entry name" value="Aminoacid dehydrogenase-like, N-terminal domain"/>
    <property type="match status" value="1"/>
</dbReference>
<dbReference type="GO" id="GO:0004352">
    <property type="term" value="F:glutamate dehydrogenase (NAD+) activity"/>
    <property type="evidence" value="ECO:0007669"/>
    <property type="project" value="TreeGrafter"/>
</dbReference>
<evidence type="ECO:0000313" key="9">
    <source>
        <dbReference type="Proteomes" id="UP000504617"/>
    </source>
</evidence>
<accession>A0A6I9YLZ6</accession>
<protein>
    <recommendedName>
        <fullName evidence="4">Glutamate dehydrogenase 1, mitochondrial</fullName>
        <ecNumber evidence="2">1.4.1.3</ecNumber>
    </recommendedName>
</protein>
<dbReference type="InterPro" id="IPR046346">
    <property type="entry name" value="Aminoacid_DH-like_N_sf"/>
</dbReference>
<dbReference type="GO" id="GO:0005739">
    <property type="term" value="C:mitochondrion"/>
    <property type="evidence" value="ECO:0007669"/>
    <property type="project" value="TreeGrafter"/>
</dbReference>
<evidence type="ECO:0000256" key="3">
    <source>
        <dbReference type="ARBA" id="ARBA00023002"/>
    </source>
</evidence>
<evidence type="ECO:0000256" key="5">
    <source>
        <dbReference type="ARBA" id="ARBA00047867"/>
    </source>
</evidence>
<dbReference type="EC" id="1.4.1.3" evidence="2"/>
<organism evidence="9 10">
    <name type="scientific">Thamnophis sirtalis</name>
    <dbReference type="NCBI Taxonomy" id="35019"/>
    <lineage>
        <taxon>Eukaryota</taxon>
        <taxon>Metazoa</taxon>
        <taxon>Chordata</taxon>
        <taxon>Craniata</taxon>
        <taxon>Vertebrata</taxon>
        <taxon>Euteleostomi</taxon>
        <taxon>Lepidosauria</taxon>
        <taxon>Squamata</taxon>
        <taxon>Bifurcata</taxon>
        <taxon>Unidentata</taxon>
        <taxon>Episquamata</taxon>
        <taxon>Toxicofera</taxon>
        <taxon>Serpentes</taxon>
        <taxon>Colubroidea</taxon>
        <taxon>Colubridae</taxon>
        <taxon>Natricinae</taxon>
        <taxon>Thamnophis</taxon>
    </lineage>
</organism>
<evidence type="ECO:0000313" key="10">
    <source>
        <dbReference type="RefSeq" id="XP_013925413.1"/>
    </source>
</evidence>
<dbReference type="Proteomes" id="UP000504617">
    <property type="component" value="Unplaced"/>
</dbReference>
<dbReference type="PRINTS" id="PR00082">
    <property type="entry name" value="GLFDHDRGNASE"/>
</dbReference>
<dbReference type="InterPro" id="IPR036291">
    <property type="entry name" value="NAD(P)-bd_dom_sf"/>
</dbReference>
<dbReference type="OrthoDB" id="6718861at2759"/>
<evidence type="ECO:0000256" key="1">
    <source>
        <dbReference type="ARBA" id="ARBA00006382"/>
    </source>
</evidence>
<gene>
    <name evidence="10" type="primary">LOC106551782</name>
</gene>
<dbReference type="Gene3D" id="1.10.287.140">
    <property type="match status" value="1"/>
</dbReference>
<dbReference type="FunFam" id="3.40.50.10860:FF:000007">
    <property type="entry name" value="Glutamate dehydrogenase 1, mitochondrial"/>
    <property type="match status" value="1"/>
</dbReference>
<dbReference type="SUPFAM" id="SSF51735">
    <property type="entry name" value="NAD(P)-binding Rossmann-fold domains"/>
    <property type="match status" value="2"/>
</dbReference>
<dbReference type="GeneID" id="106551782"/>
<proteinExistence type="inferred from homology"/>
<dbReference type="InterPro" id="IPR006097">
    <property type="entry name" value="Glu/Leu/Phe/Val/Trp_DH_dimer"/>
</dbReference>
<reference evidence="10" key="1">
    <citation type="submission" date="2025-08" db="UniProtKB">
        <authorList>
            <consortium name="RefSeq"/>
        </authorList>
    </citation>
    <scope>IDENTIFICATION</scope>
    <source>
        <tissue evidence="10">Skeletal muscle</tissue>
    </source>
</reference>
<dbReference type="InterPro" id="IPR006095">
    <property type="entry name" value="Glu/Leu/Phe/Val/Trp_DH"/>
</dbReference>
<dbReference type="Pfam" id="PF02812">
    <property type="entry name" value="ELFV_dehydrog_N"/>
    <property type="match status" value="1"/>
</dbReference>
<evidence type="ECO:0000256" key="4">
    <source>
        <dbReference type="ARBA" id="ARBA00040147"/>
    </source>
</evidence>
<evidence type="ECO:0000256" key="7">
    <source>
        <dbReference type="RuleBase" id="RU004417"/>
    </source>
</evidence>
<dbReference type="Gene3D" id="3.40.50.10860">
    <property type="entry name" value="Leucine Dehydrogenase, chain A, domain 1"/>
    <property type="match status" value="1"/>
</dbReference>
<feature type="domain" description="Glutamate/phenylalanine/leucine/valine/L-tryptophan dehydrogenase C-terminal" evidence="8">
    <location>
        <begin position="269"/>
        <end position="661"/>
    </location>
</feature>
<dbReference type="KEGG" id="tsr:106551782"/>
<dbReference type="GO" id="GO:0006538">
    <property type="term" value="P:L-glutamate catabolic process"/>
    <property type="evidence" value="ECO:0007669"/>
    <property type="project" value="TreeGrafter"/>
</dbReference>
<sequence>MWWWLKAWGRLPETAFGRDYSWQPRAGLPRSTGLQKYQASFPWEQDPSVRKPLVPCRWNHAKEAEGELGFLGIVESYFDRAARVVENELVKRLRTPKDENERVLRVRGVLDAIRSCGHVLEVAFPVRKDSGCWELIKGCRAQHSQHHMPCKGGFRYSKSVNSDEVKALAALMTYKCAVVDVPFGGSKAGVAIEPKNYSKNELEQITRKFTLELAKKGFIGPGIDVAAPDINTGEREMSWIADTYACTLGHKDINSYACVTGKPISQGGIHGRISATGRGILYGIENYINNSTYMDLIGLKTGFPGKTFVLQGFGNVGFHSMRYLQRNGACCICVEEVDGAICNTDGIDSNELQHYKQQIMTVATKYNLGLDQRTAAYICAIEKIFKTYIEANSKIITPSQQTLQDTPILYSSANCCGHKASADFSDLDYNWDSELSQRLHYPSSELKSCNLYIVELQIVGDFYVPLLRCVPVQGQDNDFITVTYDRPHYVPVSKHHIDTVTIEIKTDQDKNVHFYHGKIIAEGANGPTTPDAHDIFLQRKILVLPDLYINAGGVTVSFFEWLKNLNHISYGRLTFKYERDSNYHLLMSVQQSLERKFGKSCGSIPIIPTPEFQARIAGASEKDIVHSGLAFTMERSAGGLVSDNEMAEEEILGMGEMVYYLIE</sequence>
<comment type="catalytic activity">
    <reaction evidence="5">
        <text>L-glutamate + NAD(+) + H2O = 2-oxoglutarate + NH4(+) + NADH + H(+)</text>
        <dbReference type="Rhea" id="RHEA:15133"/>
        <dbReference type="ChEBI" id="CHEBI:15377"/>
        <dbReference type="ChEBI" id="CHEBI:15378"/>
        <dbReference type="ChEBI" id="CHEBI:16810"/>
        <dbReference type="ChEBI" id="CHEBI:28938"/>
        <dbReference type="ChEBI" id="CHEBI:29985"/>
        <dbReference type="ChEBI" id="CHEBI:57540"/>
        <dbReference type="ChEBI" id="CHEBI:57945"/>
        <dbReference type="EC" id="1.4.1.3"/>
    </reaction>
</comment>
<keyword evidence="9" id="KW-1185">Reference proteome</keyword>
<dbReference type="SMART" id="SM00839">
    <property type="entry name" value="ELFV_dehydrog"/>
    <property type="match status" value="1"/>
</dbReference>
<dbReference type="InterPro" id="IPR006096">
    <property type="entry name" value="Glu/Leu/Phe/Val/Trp_DH_C"/>
</dbReference>
<evidence type="ECO:0000259" key="8">
    <source>
        <dbReference type="SMART" id="SM00839"/>
    </source>
</evidence>
<dbReference type="PANTHER" id="PTHR11606:SF13">
    <property type="entry name" value="GLUTAMATE DEHYDROGENASE 1, MITOCHONDRIAL"/>
    <property type="match status" value="1"/>
</dbReference>
<evidence type="ECO:0000256" key="2">
    <source>
        <dbReference type="ARBA" id="ARBA00012889"/>
    </source>
</evidence>
<comment type="similarity">
    <text evidence="1 7">Belongs to the Glu/Leu/Phe/Val dehydrogenases family.</text>
</comment>
<keyword evidence="3 7" id="KW-0560">Oxidoreductase</keyword>
<name>A0A6I9YLZ6_9SAUR</name>
<dbReference type="RefSeq" id="XP_013925413.1">
    <property type="nucleotide sequence ID" value="XM_014069938.1"/>
</dbReference>
<evidence type="ECO:0000256" key="6">
    <source>
        <dbReference type="ARBA" id="ARBA00048577"/>
    </source>
</evidence>
<dbReference type="PANTHER" id="PTHR11606">
    <property type="entry name" value="GLUTAMATE DEHYDROGENASE"/>
    <property type="match status" value="1"/>
</dbReference>
<dbReference type="AlphaFoldDB" id="A0A6I9YLZ6"/>
<dbReference type="Pfam" id="PF00208">
    <property type="entry name" value="ELFV_dehydrog"/>
    <property type="match status" value="2"/>
</dbReference>
<dbReference type="Gene3D" id="3.40.50.720">
    <property type="entry name" value="NAD(P)-binding Rossmann-like Domain"/>
    <property type="match status" value="2"/>
</dbReference>